<evidence type="ECO:0000256" key="1">
    <source>
        <dbReference type="SAM" id="MobiDB-lite"/>
    </source>
</evidence>
<accession>A0A6N2M4P9</accession>
<evidence type="ECO:0000313" key="2">
    <source>
        <dbReference type="EMBL" id="VFU48577.1"/>
    </source>
</evidence>
<sequence length="188" mass="20886">MASLVSRRTPLGDLSNSMKAVASRIPHDASKMKIISKAPGKWQTAGRKPLSDISNSRKPETKKQSFNAKTLPVLTEESDQTSAIAEEKCLHNHQECVKAQTRAMDINEFLQSIGLKDDFSKQLAAPCSPLASITKMKSPPRPLQPEATVEQLPKDQSWEFNLDSPSPFGTPISQIYRDWKDLDCCISF</sequence>
<dbReference type="PANTHER" id="PTHR35125">
    <property type="entry name" value="NEURON NAVIGATOR 1-LIKE-RELATED"/>
    <property type="match status" value="1"/>
</dbReference>
<dbReference type="EMBL" id="CAADRP010001703">
    <property type="protein sequence ID" value="VFU48577.1"/>
    <property type="molecule type" value="Genomic_DNA"/>
</dbReference>
<dbReference type="AlphaFoldDB" id="A0A6N2M4P9"/>
<feature type="region of interest" description="Disordered" evidence="1">
    <location>
        <begin position="25"/>
        <end position="78"/>
    </location>
</feature>
<dbReference type="PANTHER" id="PTHR35125:SF2">
    <property type="entry name" value="PROTEIN PATRONUS 2-LIKE"/>
    <property type="match status" value="1"/>
</dbReference>
<dbReference type="GO" id="GO:0007346">
    <property type="term" value="P:regulation of mitotic cell cycle"/>
    <property type="evidence" value="ECO:0007669"/>
    <property type="project" value="InterPro"/>
</dbReference>
<name>A0A6N2M4P9_SALVM</name>
<gene>
    <name evidence="2" type="ORF">SVIM_LOCUS319170</name>
</gene>
<organism evidence="2">
    <name type="scientific">Salix viminalis</name>
    <name type="common">Common osier</name>
    <name type="synonym">Basket willow</name>
    <dbReference type="NCBI Taxonomy" id="40686"/>
    <lineage>
        <taxon>Eukaryota</taxon>
        <taxon>Viridiplantae</taxon>
        <taxon>Streptophyta</taxon>
        <taxon>Embryophyta</taxon>
        <taxon>Tracheophyta</taxon>
        <taxon>Spermatophyta</taxon>
        <taxon>Magnoliopsida</taxon>
        <taxon>eudicotyledons</taxon>
        <taxon>Gunneridae</taxon>
        <taxon>Pentapetalae</taxon>
        <taxon>rosids</taxon>
        <taxon>fabids</taxon>
        <taxon>Malpighiales</taxon>
        <taxon>Salicaceae</taxon>
        <taxon>Saliceae</taxon>
        <taxon>Salix</taxon>
    </lineage>
</organism>
<reference evidence="2" key="1">
    <citation type="submission" date="2019-03" db="EMBL/GenBank/DDBJ databases">
        <authorList>
            <person name="Mank J."/>
            <person name="Almeida P."/>
        </authorList>
    </citation>
    <scope>NUCLEOTIDE SEQUENCE</scope>
    <source>
        <strain evidence="2">78183</strain>
    </source>
</reference>
<protein>
    <submittedName>
        <fullName evidence="2">Uncharacterized protein</fullName>
    </submittedName>
</protein>
<proteinExistence type="predicted"/>
<dbReference type="InterPro" id="IPR039326">
    <property type="entry name" value="Patronus"/>
</dbReference>